<dbReference type="AlphaFoldDB" id="A0A4Q0T618"/>
<dbReference type="Proteomes" id="UP000289437">
    <property type="component" value="Unassembled WGS sequence"/>
</dbReference>
<protein>
    <recommendedName>
        <fullName evidence="4">VWFA domain-containing protein</fullName>
    </recommendedName>
</protein>
<gene>
    <name evidence="2" type="ORF">GRAN_0779</name>
</gene>
<dbReference type="InterPro" id="IPR017802">
    <property type="entry name" value="VWFA-rel_acidobac-type"/>
</dbReference>
<dbReference type="CDD" id="cd00198">
    <property type="entry name" value="vWFA"/>
    <property type="match status" value="1"/>
</dbReference>
<dbReference type="SUPFAM" id="SSF53300">
    <property type="entry name" value="vWA-like"/>
    <property type="match status" value="1"/>
</dbReference>
<name>A0A4Q0T618_9BACT</name>
<keyword evidence="1" id="KW-0732">Signal</keyword>
<evidence type="ECO:0000313" key="3">
    <source>
        <dbReference type="Proteomes" id="UP000289437"/>
    </source>
</evidence>
<sequence length="416" mass="44282">MKPFLLSLAVLASCSLGAQVPSSQKPLTATSTLVLVPALVHDKAGEPVYMLSASDFLLTDNGQPQALRVEDDAGNEPLAVVIDLEVGGAGTREYDKLGALIPMLEALVGGVQHRVAVVGFDSEPTLVQPFTAKIDSAKDAILSLQPGCTRQNHFSNCEGPDPVHDASLGDNGAAILDSVAFSVSLLRAQPARYRRVILLISETADRGSKVTLDDAVRAISDTNTSIYSIGFSTAKSEAAHYAHQQLPTGPGTPAQAADESRTMPPGGVELFDRANHIPNPPTGCMGKIPEQQLTDDPDQNLGRLSRLYDCMGQLMPPLLVARVAAIAASNGLKRNAPETVARLTGGEYFKLTNAKSLERSLSVITNHLPNRYMLSFQPVSPQAGLHHLSVKLIDRPGLIVQARTTYWSDDGNAEAK</sequence>
<dbReference type="InterPro" id="IPR036465">
    <property type="entry name" value="vWFA_dom_sf"/>
</dbReference>
<dbReference type="EMBL" id="RDSM01000001">
    <property type="protein sequence ID" value="RXH57469.1"/>
    <property type="molecule type" value="Genomic_DNA"/>
</dbReference>
<accession>A0A4Q0T618</accession>
<dbReference type="OrthoDB" id="106674at2"/>
<proteinExistence type="predicted"/>
<reference evidence="2 3" key="1">
    <citation type="submission" date="2018-11" db="EMBL/GenBank/DDBJ databases">
        <authorList>
            <person name="Mardanov A.V."/>
            <person name="Ravin N.V."/>
            <person name="Dedysh S.N."/>
        </authorList>
    </citation>
    <scope>NUCLEOTIDE SEQUENCE [LARGE SCALE GENOMIC DNA]</scope>
    <source>
        <strain evidence="2 3">AF10</strain>
    </source>
</reference>
<organism evidence="2 3">
    <name type="scientific">Granulicella sibirica</name>
    <dbReference type="NCBI Taxonomy" id="2479048"/>
    <lineage>
        <taxon>Bacteria</taxon>
        <taxon>Pseudomonadati</taxon>
        <taxon>Acidobacteriota</taxon>
        <taxon>Terriglobia</taxon>
        <taxon>Terriglobales</taxon>
        <taxon>Acidobacteriaceae</taxon>
        <taxon>Granulicella</taxon>
    </lineage>
</organism>
<dbReference type="Gene3D" id="3.40.50.410">
    <property type="entry name" value="von Willebrand factor, type A domain"/>
    <property type="match status" value="1"/>
</dbReference>
<feature type="signal peptide" evidence="1">
    <location>
        <begin position="1"/>
        <end position="18"/>
    </location>
</feature>
<feature type="chain" id="PRO_5020591416" description="VWFA domain-containing protein" evidence="1">
    <location>
        <begin position="19"/>
        <end position="416"/>
    </location>
</feature>
<dbReference type="NCBIfam" id="TIGR03436">
    <property type="entry name" value="acidobact_VWFA"/>
    <property type="match status" value="1"/>
</dbReference>
<reference evidence="3" key="2">
    <citation type="submission" date="2019-02" db="EMBL/GenBank/DDBJ databases">
        <title>Granulicella sibirica sp. nov., a psychrotolerant acidobacterium isolated from an organic soil layer in forested tundra, West Siberia.</title>
        <authorList>
            <person name="Oshkin I.Y."/>
            <person name="Kulichevskaya I.S."/>
            <person name="Rijpstra W.I.C."/>
            <person name="Sinninghe Damste J.S."/>
            <person name="Rakitin A.L."/>
            <person name="Ravin N.V."/>
            <person name="Dedysh S.N."/>
        </authorList>
    </citation>
    <scope>NUCLEOTIDE SEQUENCE [LARGE SCALE GENOMIC DNA]</scope>
    <source>
        <strain evidence="3">AF10</strain>
    </source>
</reference>
<comment type="caution">
    <text evidence="2">The sequence shown here is derived from an EMBL/GenBank/DDBJ whole genome shotgun (WGS) entry which is preliminary data.</text>
</comment>
<evidence type="ECO:0000256" key="1">
    <source>
        <dbReference type="SAM" id="SignalP"/>
    </source>
</evidence>
<evidence type="ECO:0000313" key="2">
    <source>
        <dbReference type="EMBL" id="RXH57469.1"/>
    </source>
</evidence>
<dbReference type="RefSeq" id="WP_128911633.1">
    <property type="nucleotide sequence ID" value="NZ_RDSM01000001.1"/>
</dbReference>
<keyword evidence="3" id="KW-1185">Reference proteome</keyword>
<evidence type="ECO:0008006" key="4">
    <source>
        <dbReference type="Google" id="ProtNLM"/>
    </source>
</evidence>